<dbReference type="PANTHER" id="PTHR31151">
    <property type="entry name" value="PROLINE-TRNA LIGASE (DUF1680)"/>
    <property type="match status" value="1"/>
</dbReference>
<reference evidence="1 2" key="1">
    <citation type="submission" date="2024-05" db="EMBL/GenBank/DDBJ databases">
        <title>Haplotype-resolved chromosome-level genome assembly of Huyou (Citrus changshanensis).</title>
        <authorList>
            <person name="Miao C."/>
            <person name="Chen W."/>
            <person name="Wu Y."/>
            <person name="Wang L."/>
            <person name="Zhao S."/>
            <person name="Grierson D."/>
            <person name="Xu C."/>
            <person name="Chen K."/>
        </authorList>
    </citation>
    <scope>NUCLEOTIDE SEQUENCE [LARGE SCALE GENOMIC DNA]</scope>
    <source>
        <strain evidence="1">01-14</strain>
        <tissue evidence="1">Leaf</tissue>
    </source>
</reference>
<evidence type="ECO:0000313" key="2">
    <source>
        <dbReference type="Proteomes" id="UP001428341"/>
    </source>
</evidence>
<sequence>MKGRADSIRPWFVLEFISLSTDEGPGVTSFLNMRIPFWANPNDNHLSVTRAWTSADKLFIQLPINLWTKAIKAIFDGPYLLAGYSRGNFEIKIEPVKSLTQWITPVPPSYNSALLTFSQQSGRADTESLESISRKGCFVYSGVTLNAGTILKLSCTVAEAGFKQAASFIMQKGMNQCNPLSFVAKGTNRNYLLAPLMIFRDETDPVCFNITPKGIVGQDHRVNSHFFYSVRYIL</sequence>
<gene>
    <name evidence="1" type="ORF">WN944_009366</name>
</gene>
<dbReference type="PANTHER" id="PTHR31151:SF0">
    <property type="entry name" value="PROLINE-TRNA LIGASE (DUF1680)"/>
    <property type="match status" value="1"/>
</dbReference>
<proteinExistence type="predicted"/>
<dbReference type="Proteomes" id="UP001428341">
    <property type="component" value="Unassembled WGS sequence"/>
</dbReference>
<dbReference type="AlphaFoldDB" id="A0AAP0MW22"/>
<organism evidence="1 2">
    <name type="scientific">Citrus x changshan-huyou</name>
    <dbReference type="NCBI Taxonomy" id="2935761"/>
    <lineage>
        <taxon>Eukaryota</taxon>
        <taxon>Viridiplantae</taxon>
        <taxon>Streptophyta</taxon>
        <taxon>Embryophyta</taxon>
        <taxon>Tracheophyta</taxon>
        <taxon>Spermatophyta</taxon>
        <taxon>Magnoliopsida</taxon>
        <taxon>eudicotyledons</taxon>
        <taxon>Gunneridae</taxon>
        <taxon>Pentapetalae</taxon>
        <taxon>rosids</taxon>
        <taxon>malvids</taxon>
        <taxon>Sapindales</taxon>
        <taxon>Rutaceae</taxon>
        <taxon>Aurantioideae</taxon>
        <taxon>Citrus</taxon>
    </lineage>
</organism>
<evidence type="ECO:0000313" key="1">
    <source>
        <dbReference type="EMBL" id="KAK9220942.1"/>
    </source>
</evidence>
<protein>
    <submittedName>
        <fullName evidence="1">Uncharacterized protein</fullName>
    </submittedName>
</protein>
<comment type="caution">
    <text evidence="1">The sequence shown here is derived from an EMBL/GenBank/DDBJ whole genome shotgun (WGS) entry which is preliminary data.</text>
</comment>
<keyword evidence="2" id="KW-1185">Reference proteome</keyword>
<dbReference type="EMBL" id="JBCGBO010000002">
    <property type="protein sequence ID" value="KAK9220942.1"/>
    <property type="molecule type" value="Genomic_DNA"/>
</dbReference>
<dbReference type="Gene3D" id="2.80.10.50">
    <property type="match status" value="1"/>
</dbReference>
<name>A0AAP0MW22_9ROSI</name>
<accession>A0AAP0MW22</accession>